<protein>
    <recommendedName>
        <fullName evidence="2">ScoMcrA-like SRA domain-containing protein</fullName>
    </recommendedName>
</protein>
<dbReference type="AlphaFoldDB" id="A0AAW8T6V3"/>
<evidence type="ECO:0000259" key="2">
    <source>
        <dbReference type="Pfam" id="PF26348"/>
    </source>
</evidence>
<evidence type="ECO:0000313" key="3">
    <source>
        <dbReference type="EMBL" id="MDT2544236.1"/>
    </source>
</evidence>
<feature type="domain" description="ScoMcrA-like SRA" evidence="2">
    <location>
        <begin position="125"/>
        <end position="247"/>
    </location>
</feature>
<accession>A0AAW8T6V3</accession>
<dbReference type="RefSeq" id="WP_104884837.1">
    <property type="nucleotide sequence ID" value="NZ_JARPXL010000006.1"/>
</dbReference>
<proteinExistence type="predicted"/>
<sequence>MLNEQVFHGKWGYGVITEIDGDTVTVNFDSEGDKKLSSSVVFERGILKFKDPDRQAEYFSELEARKKKEAAEKEAAAQKAKEIAQKREQEKEQRRKNRMVSVGTKAAAVFAISDLEIGNVYTNNDLTTAFLVSPQGGMRKSNRTNSLVLVSKHSSDPELNPYEDKWEGKVFHYTGMGLVGDQSLSYSQNKTLNLSDRNGVNVYLFEAYAPNEYTYRGQVQLAGEPYPIHEDDSNGNSRIVYKFPLELIN</sequence>
<dbReference type="Pfam" id="PF26348">
    <property type="entry name" value="SRA_ScoMcrA"/>
    <property type="match status" value="1"/>
</dbReference>
<organism evidence="3 4">
    <name type="scientific">Enterococcus raffinosus</name>
    <dbReference type="NCBI Taxonomy" id="71452"/>
    <lineage>
        <taxon>Bacteria</taxon>
        <taxon>Bacillati</taxon>
        <taxon>Bacillota</taxon>
        <taxon>Bacilli</taxon>
        <taxon>Lactobacillales</taxon>
        <taxon>Enterococcaceae</taxon>
        <taxon>Enterococcus</taxon>
    </lineage>
</organism>
<gene>
    <name evidence="3" type="ORF">P7D69_07810</name>
</gene>
<evidence type="ECO:0000313" key="4">
    <source>
        <dbReference type="Proteomes" id="UP001254770"/>
    </source>
</evidence>
<dbReference type="InterPro" id="IPR058712">
    <property type="entry name" value="SRA_ScoMcrA"/>
</dbReference>
<feature type="region of interest" description="Disordered" evidence="1">
    <location>
        <begin position="73"/>
        <end position="98"/>
    </location>
</feature>
<reference evidence="3" key="1">
    <citation type="submission" date="2023-03" db="EMBL/GenBank/DDBJ databases">
        <authorList>
            <person name="Shen W."/>
            <person name="Cai J."/>
        </authorList>
    </citation>
    <scope>NUCLEOTIDE SEQUENCE</scope>
    <source>
        <strain evidence="3">Y15</strain>
    </source>
</reference>
<feature type="compositionally biased region" description="Basic and acidic residues" evidence="1">
    <location>
        <begin position="73"/>
        <end position="93"/>
    </location>
</feature>
<evidence type="ECO:0000256" key="1">
    <source>
        <dbReference type="SAM" id="MobiDB-lite"/>
    </source>
</evidence>
<comment type="caution">
    <text evidence="3">The sequence shown here is derived from an EMBL/GenBank/DDBJ whole genome shotgun (WGS) entry which is preliminary data.</text>
</comment>
<name>A0AAW8T6V3_9ENTE</name>
<dbReference type="EMBL" id="JARPXL010000006">
    <property type="protein sequence ID" value="MDT2544236.1"/>
    <property type="molecule type" value="Genomic_DNA"/>
</dbReference>
<dbReference type="Proteomes" id="UP001254770">
    <property type="component" value="Unassembled WGS sequence"/>
</dbReference>